<feature type="coiled-coil region" evidence="1">
    <location>
        <begin position="57"/>
        <end position="84"/>
    </location>
</feature>
<reference evidence="3 4" key="1">
    <citation type="submission" date="2018-06" db="EMBL/GenBank/DDBJ databases">
        <authorList>
            <consortium name="Pathogen Informatics"/>
            <person name="Doyle S."/>
        </authorList>
    </citation>
    <scope>NUCLEOTIDE SEQUENCE [LARGE SCALE GENOMIC DNA]</scope>
    <source>
        <strain evidence="3 4">NCTC1934</strain>
    </source>
</reference>
<dbReference type="Proteomes" id="UP000255467">
    <property type="component" value="Unassembled WGS sequence"/>
</dbReference>
<dbReference type="AlphaFoldDB" id="A0A378YDW2"/>
<dbReference type="EMBL" id="UGRY01000002">
    <property type="protein sequence ID" value="SUA75386.1"/>
    <property type="molecule type" value="Genomic_DNA"/>
</dbReference>
<feature type="region of interest" description="Disordered" evidence="2">
    <location>
        <begin position="1"/>
        <end position="57"/>
    </location>
</feature>
<evidence type="ECO:0000313" key="3">
    <source>
        <dbReference type="EMBL" id="SUA75386.1"/>
    </source>
</evidence>
<name>A0A378YDW2_9NOCA</name>
<feature type="region of interest" description="Disordered" evidence="2">
    <location>
        <begin position="142"/>
        <end position="171"/>
    </location>
</feature>
<feature type="compositionally biased region" description="Gly residues" evidence="2">
    <location>
        <begin position="152"/>
        <end position="164"/>
    </location>
</feature>
<feature type="compositionally biased region" description="Low complexity" evidence="2">
    <location>
        <begin position="1"/>
        <end position="16"/>
    </location>
</feature>
<keyword evidence="1" id="KW-0175">Coiled coil</keyword>
<gene>
    <name evidence="3" type="ORF">NCTC1934_02055</name>
</gene>
<protein>
    <submittedName>
        <fullName evidence="3">Uncharacterized protein</fullName>
    </submittedName>
</protein>
<evidence type="ECO:0000256" key="1">
    <source>
        <dbReference type="SAM" id="Coils"/>
    </source>
</evidence>
<sequence>MNSKTTTVSTATDCDTLNAAVSHETATTDHPVAPDTPEGTAENVGENPKGENPNAEAAKWRRKLRNAETALATAHERIARYQRAAIEQAASTTLSVPSDLFDVGGVELTDLLDDNGDPDPDKVRAAVRELVALRPRLSKYAAGQTHPNWGQGQTGGTRGTGKGHWGTLLKG</sequence>
<proteinExistence type="predicted"/>
<accession>A0A378YDW2</accession>
<keyword evidence="4" id="KW-1185">Reference proteome</keyword>
<organism evidence="3 4">
    <name type="scientific">Nocardia otitidiscaviarum</name>
    <dbReference type="NCBI Taxonomy" id="1823"/>
    <lineage>
        <taxon>Bacteria</taxon>
        <taxon>Bacillati</taxon>
        <taxon>Actinomycetota</taxon>
        <taxon>Actinomycetes</taxon>
        <taxon>Mycobacteriales</taxon>
        <taxon>Nocardiaceae</taxon>
        <taxon>Nocardia</taxon>
    </lineage>
</organism>
<evidence type="ECO:0000313" key="4">
    <source>
        <dbReference type="Proteomes" id="UP000255467"/>
    </source>
</evidence>
<evidence type="ECO:0000256" key="2">
    <source>
        <dbReference type="SAM" id="MobiDB-lite"/>
    </source>
</evidence>